<dbReference type="AlphaFoldDB" id="A0A7J9F4Q6"/>
<gene>
    <name evidence="1" type="ORF">Gotri_004310</name>
</gene>
<accession>A0A7J9F4Q6</accession>
<protein>
    <submittedName>
        <fullName evidence="1">Uncharacterized protein</fullName>
    </submittedName>
</protein>
<comment type="caution">
    <text evidence="1">The sequence shown here is derived from an EMBL/GenBank/DDBJ whole genome shotgun (WGS) entry which is preliminary data.</text>
</comment>
<name>A0A7J9F4Q6_9ROSI</name>
<dbReference type="EMBL" id="JABEZW010000011">
    <property type="protein sequence ID" value="MBA0780171.1"/>
    <property type="molecule type" value="Genomic_DNA"/>
</dbReference>
<proteinExistence type="predicted"/>
<organism evidence="1 2">
    <name type="scientific">Gossypium trilobum</name>
    <dbReference type="NCBI Taxonomy" id="34281"/>
    <lineage>
        <taxon>Eukaryota</taxon>
        <taxon>Viridiplantae</taxon>
        <taxon>Streptophyta</taxon>
        <taxon>Embryophyta</taxon>
        <taxon>Tracheophyta</taxon>
        <taxon>Spermatophyta</taxon>
        <taxon>Magnoliopsida</taxon>
        <taxon>eudicotyledons</taxon>
        <taxon>Gunneridae</taxon>
        <taxon>Pentapetalae</taxon>
        <taxon>rosids</taxon>
        <taxon>malvids</taxon>
        <taxon>Malvales</taxon>
        <taxon>Malvaceae</taxon>
        <taxon>Malvoideae</taxon>
        <taxon>Gossypium</taxon>
    </lineage>
</organism>
<reference evidence="1 2" key="1">
    <citation type="journal article" date="2019" name="Genome Biol. Evol.">
        <title>Insights into the evolution of the New World diploid cottons (Gossypium, subgenus Houzingenia) based on genome sequencing.</title>
        <authorList>
            <person name="Grover C.E."/>
            <person name="Arick M.A. 2nd"/>
            <person name="Thrash A."/>
            <person name="Conover J.L."/>
            <person name="Sanders W.S."/>
            <person name="Peterson D.G."/>
            <person name="Frelichowski J.E."/>
            <person name="Scheffler J.A."/>
            <person name="Scheffler B.E."/>
            <person name="Wendel J.F."/>
        </authorList>
    </citation>
    <scope>NUCLEOTIDE SEQUENCE [LARGE SCALE GENOMIC DNA]</scope>
    <source>
        <strain evidence="1">8</strain>
        <tissue evidence="1">Leaf</tissue>
    </source>
</reference>
<dbReference type="Proteomes" id="UP000593568">
    <property type="component" value="Unassembled WGS sequence"/>
</dbReference>
<keyword evidence="2" id="KW-1185">Reference proteome</keyword>
<evidence type="ECO:0000313" key="2">
    <source>
        <dbReference type="Proteomes" id="UP000593568"/>
    </source>
</evidence>
<sequence length="29" mass="3234">MGTFLYDPKRLCRGPCSSGIQCIFMGPRV</sequence>
<evidence type="ECO:0000313" key="1">
    <source>
        <dbReference type="EMBL" id="MBA0780171.1"/>
    </source>
</evidence>